<accession>A0A7W7Q5L0</accession>
<dbReference type="Pfam" id="PF02597">
    <property type="entry name" value="ThiS"/>
    <property type="match status" value="1"/>
</dbReference>
<dbReference type="SUPFAM" id="SSF54285">
    <property type="entry name" value="MoaD/ThiS"/>
    <property type="match status" value="1"/>
</dbReference>
<dbReference type="InterPro" id="IPR012675">
    <property type="entry name" value="Beta-grasp_dom_sf"/>
</dbReference>
<dbReference type="InterPro" id="IPR016155">
    <property type="entry name" value="Mopterin_synth/thiamin_S_b"/>
</dbReference>
<dbReference type="EMBL" id="JACHJQ010000003">
    <property type="protein sequence ID" value="MBB4907327.1"/>
    <property type="molecule type" value="Genomic_DNA"/>
</dbReference>
<dbReference type="CDD" id="cd00565">
    <property type="entry name" value="Ubl_ThiS"/>
    <property type="match status" value="1"/>
</dbReference>
<evidence type="ECO:0000313" key="1">
    <source>
        <dbReference type="EMBL" id="MBB4907327.1"/>
    </source>
</evidence>
<comment type="caution">
    <text evidence="1">The sequence shown here is derived from an EMBL/GenBank/DDBJ whole genome shotgun (WGS) entry which is preliminary data.</text>
</comment>
<dbReference type="InterPro" id="IPR010035">
    <property type="entry name" value="Thi_S"/>
</dbReference>
<dbReference type="Proteomes" id="UP000520767">
    <property type="component" value="Unassembled WGS sequence"/>
</dbReference>
<protein>
    <submittedName>
        <fullName evidence="1">Sulfur carrier protein</fullName>
    </submittedName>
</protein>
<dbReference type="Gene3D" id="3.10.20.30">
    <property type="match status" value="1"/>
</dbReference>
<keyword evidence="2" id="KW-1185">Reference proteome</keyword>
<evidence type="ECO:0000313" key="2">
    <source>
        <dbReference type="Proteomes" id="UP000520767"/>
    </source>
</evidence>
<dbReference type="NCBIfam" id="TIGR01683">
    <property type="entry name" value="thiS"/>
    <property type="match status" value="1"/>
</dbReference>
<sequence>MNVRVNGTEREVPDGATVTELLAALGVAAKGVAVAVDGQVVVRTEHDTKVVPDDADVEVLTAVQGG</sequence>
<dbReference type="RefSeq" id="WP_184811416.1">
    <property type="nucleotide sequence ID" value="NZ_JACHJQ010000003.1"/>
</dbReference>
<dbReference type="PANTHER" id="PTHR34472:SF1">
    <property type="entry name" value="SULFUR CARRIER PROTEIN THIS"/>
    <property type="match status" value="1"/>
</dbReference>
<gene>
    <name evidence="1" type="ORF">FHR82_003547</name>
</gene>
<proteinExistence type="predicted"/>
<organism evidence="1 2">
    <name type="scientific">Actinophytocola algeriensis</name>
    <dbReference type="NCBI Taxonomy" id="1768010"/>
    <lineage>
        <taxon>Bacteria</taxon>
        <taxon>Bacillati</taxon>
        <taxon>Actinomycetota</taxon>
        <taxon>Actinomycetes</taxon>
        <taxon>Pseudonocardiales</taxon>
        <taxon>Pseudonocardiaceae</taxon>
    </lineage>
</organism>
<dbReference type="AlphaFoldDB" id="A0A7W7Q5L0"/>
<dbReference type="PANTHER" id="PTHR34472">
    <property type="entry name" value="SULFUR CARRIER PROTEIN THIS"/>
    <property type="match status" value="1"/>
</dbReference>
<reference evidence="1 2" key="1">
    <citation type="submission" date="2020-08" db="EMBL/GenBank/DDBJ databases">
        <title>Genomic Encyclopedia of Type Strains, Phase III (KMG-III): the genomes of soil and plant-associated and newly described type strains.</title>
        <authorList>
            <person name="Whitman W."/>
        </authorList>
    </citation>
    <scope>NUCLEOTIDE SEQUENCE [LARGE SCALE GENOMIC DNA]</scope>
    <source>
        <strain evidence="1 2">CECT 8960</strain>
    </source>
</reference>
<name>A0A7W7Q5L0_9PSEU</name>
<dbReference type="InterPro" id="IPR003749">
    <property type="entry name" value="ThiS/MoaD-like"/>
</dbReference>